<feature type="non-terminal residue" evidence="9">
    <location>
        <position position="1"/>
    </location>
</feature>
<gene>
    <name evidence="9" type="ORF">LOTGIDRAFT_64197</name>
</gene>
<keyword evidence="7" id="KW-0560">Oxidoreductase</keyword>
<proteinExistence type="inferred from homology"/>
<evidence type="ECO:0000256" key="7">
    <source>
        <dbReference type="ARBA" id="ARBA00023002"/>
    </source>
</evidence>
<dbReference type="AlphaFoldDB" id="V3ZPC5"/>
<evidence type="ECO:0000256" key="5">
    <source>
        <dbReference type="ARBA" id="ARBA00022630"/>
    </source>
</evidence>
<dbReference type="InterPro" id="IPR036188">
    <property type="entry name" value="FAD/NAD-bd_sf"/>
</dbReference>
<dbReference type="CTD" id="20251698"/>
<evidence type="ECO:0000256" key="4">
    <source>
        <dbReference type="ARBA" id="ARBA00022490"/>
    </source>
</evidence>
<evidence type="ECO:0000313" key="9">
    <source>
        <dbReference type="EMBL" id="ESO86197.1"/>
    </source>
</evidence>
<evidence type="ECO:0000256" key="1">
    <source>
        <dbReference type="ARBA" id="ARBA00001974"/>
    </source>
</evidence>
<dbReference type="GeneID" id="20251698"/>
<dbReference type="OMA" id="RVYPFEY"/>
<dbReference type="InterPro" id="IPR002937">
    <property type="entry name" value="Amino_oxidase"/>
</dbReference>
<dbReference type="SUPFAM" id="SSF51905">
    <property type="entry name" value="FAD/NAD(P)-binding domain"/>
    <property type="match status" value="1"/>
</dbReference>
<keyword evidence="4" id="KW-0963">Cytoplasm</keyword>
<comment type="subcellular location">
    <subcellularLocation>
        <location evidence="2">Cytoplasm</location>
    </subcellularLocation>
</comment>
<reference evidence="9 10" key="1">
    <citation type="journal article" date="2013" name="Nature">
        <title>Insights into bilaterian evolution from three spiralian genomes.</title>
        <authorList>
            <person name="Simakov O."/>
            <person name="Marletaz F."/>
            <person name="Cho S.J."/>
            <person name="Edsinger-Gonzales E."/>
            <person name="Havlak P."/>
            <person name="Hellsten U."/>
            <person name="Kuo D.H."/>
            <person name="Larsson T."/>
            <person name="Lv J."/>
            <person name="Arendt D."/>
            <person name="Savage R."/>
            <person name="Osoegawa K."/>
            <person name="de Jong P."/>
            <person name="Grimwood J."/>
            <person name="Chapman J.A."/>
            <person name="Shapiro H."/>
            <person name="Aerts A."/>
            <person name="Otillar R.P."/>
            <person name="Terry A.Y."/>
            <person name="Boore J.L."/>
            <person name="Grigoriev I.V."/>
            <person name="Lindberg D.R."/>
            <person name="Seaver E.C."/>
            <person name="Weisblat D.A."/>
            <person name="Putnam N.H."/>
            <person name="Rokhsar D.S."/>
        </authorList>
    </citation>
    <scope>NUCLEOTIDE SEQUENCE [LARGE SCALE GENOMIC DNA]</scope>
</reference>
<evidence type="ECO:0000259" key="8">
    <source>
        <dbReference type="Pfam" id="PF01593"/>
    </source>
</evidence>
<dbReference type="SUPFAM" id="SSF54373">
    <property type="entry name" value="FAD-linked reductases, C-terminal domain"/>
    <property type="match status" value="1"/>
</dbReference>
<feature type="domain" description="Amine oxidase" evidence="8">
    <location>
        <begin position="8"/>
        <end position="453"/>
    </location>
</feature>
<comment type="similarity">
    <text evidence="3">Belongs to the flavin monoamine oxidase family.</text>
</comment>
<dbReference type="HOGENOM" id="CLU_004498_2_3_1"/>
<evidence type="ECO:0000256" key="3">
    <source>
        <dbReference type="ARBA" id="ARBA00005995"/>
    </source>
</evidence>
<dbReference type="Pfam" id="PF01593">
    <property type="entry name" value="Amino_oxidase"/>
    <property type="match status" value="1"/>
</dbReference>
<keyword evidence="10" id="KW-1185">Reference proteome</keyword>
<dbReference type="KEGG" id="lgi:LOTGIDRAFT_64197"/>
<accession>V3ZPC5</accession>
<dbReference type="Proteomes" id="UP000030746">
    <property type="component" value="Unassembled WGS sequence"/>
</dbReference>
<sequence length="459" mass="52330">IVIVGAGIAGLSAAQRLQRNGFRKITILEASDRVGGRIQTIQYGQTDNDLVDLGAQWIHGEGKENTAYTLAKKHGLISPRVKQECGKCCNEYGKEISRDIFLAVIDIAYEIEVELDKVYRKNLYLADAELTIHDFMNQRFRKLLMTAFPEEDREDAKSVFNLYKNLLRFDNGDDIRKICSRNVGQYRSVGECEDICPPEGFQSIIKTLLKMLTGKVQIKLQCSVVNINWKASHGVKVVCNNGSEIQADHVIVTCSLGYLKKHHKTLFTPELPLLKSQAIDKIGFGTVNKIFLYYKEPFWIKNEGSIRYAWTDDNYNIKDYKTEWFKAIHGFDELHNNDNVLMGSIVGDEGRFLEGLRKDEVKKVCTEQIRRFLNNPSIPEPTDVLTTKWFENKWTLGSYCYMTEESNESVRKDLNSPLYHLDQPGVLFAGEACHKSRWSAADGARSSGLDQAQFLVNHY</sequence>
<dbReference type="RefSeq" id="XP_009063092.1">
    <property type="nucleotide sequence ID" value="XM_009064844.1"/>
</dbReference>
<protein>
    <recommendedName>
        <fullName evidence="8">Amine oxidase domain-containing protein</fullName>
    </recommendedName>
</protein>
<dbReference type="PANTHER" id="PTHR10742:SF405">
    <property type="entry name" value="PEROXISOMAL N(1)-ACETYL-SPERMINE_SPERMIDINE OXIDASE"/>
    <property type="match status" value="1"/>
</dbReference>
<dbReference type="Gene3D" id="3.90.660.10">
    <property type="match status" value="1"/>
</dbReference>
<name>V3ZPC5_LOTGI</name>
<dbReference type="EMBL" id="KB203149">
    <property type="protein sequence ID" value="ESO86197.1"/>
    <property type="molecule type" value="Genomic_DNA"/>
</dbReference>
<dbReference type="STRING" id="225164.V3ZPC5"/>
<dbReference type="GO" id="GO:0046592">
    <property type="term" value="F:polyamine oxidase activity"/>
    <property type="evidence" value="ECO:0007669"/>
    <property type="project" value="TreeGrafter"/>
</dbReference>
<evidence type="ECO:0000313" key="10">
    <source>
        <dbReference type="Proteomes" id="UP000030746"/>
    </source>
</evidence>
<organism evidence="9 10">
    <name type="scientific">Lottia gigantea</name>
    <name type="common">Giant owl limpet</name>
    <dbReference type="NCBI Taxonomy" id="225164"/>
    <lineage>
        <taxon>Eukaryota</taxon>
        <taxon>Metazoa</taxon>
        <taxon>Spiralia</taxon>
        <taxon>Lophotrochozoa</taxon>
        <taxon>Mollusca</taxon>
        <taxon>Gastropoda</taxon>
        <taxon>Patellogastropoda</taxon>
        <taxon>Lottioidea</taxon>
        <taxon>Lottiidae</taxon>
        <taxon>Lottia</taxon>
    </lineage>
</organism>
<keyword evidence="6" id="KW-0274">FAD</keyword>
<comment type="cofactor">
    <cofactor evidence="1">
        <name>FAD</name>
        <dbReference type="ChEBI" id="CHEBI:57692"/>
    </cofactor>
</comment>
<feature type="non-terminal residue" evidence="9">
    <location>
        <position position="459"/>
    </location>
</feature>
<dbReference type="PANTHER" id="PTHR10742">
    <property type="entry name" value="FLAVIN MONOAMINE OXIDASE"/>
    <property type="match status" value="1"/>
</dbReference>
<dbReference type="Gene3D" id="3.50.50.60">
    <property type="entry name" value="FAD/NAD(P)-binding domain"/>
    <property type="match status" value="1"/>
</dbReference>
<keyword evidence="5" id="KW-0285">Flavoprotein</keyword>
<dbReference type="InterPro" id="IPR050281">
    <property type="entry name" value="Flavin_monoamine_oxidase"/>
</dbReference>
<evidence type="ECO:0000256" key="2">
    <source>
        <dbReference type="ARBA" id="ARBA00004496"/>
    </source>
</evidence>
<evidence type="ECO:0000256" key="6">
    <source>
        <dbReference type="ARBA" id="ARBA00022827"/>
    </source>
</evidence>
<dbReference type="OrthoDB" id="2219495at2759"/>
<dbReference type="GO" id="GO:0005737">
    <property type="term" value="C:cytoplasm"/>
    <property type="evidence" value="ECO:0007669"/>
    <property type="project" value="UniProtKB-SubCell"/>
</dbReference>